<dbReference type="GO" id="GO:0005829">
    <property type="term" value="C:cytosol"/>
    <property type="evidence" value="ECO:0007669"/>
    <property type="project" value="TreeGrafter"/>
</dbReference>
<dbReference type="PANTHER" id="PTHR22617">
    <property type="entry name" value="CHEMOTAXIS SENSOR HISTIDINE KINASE-RELATED"/>
    <property type="match status" value="1"/>
</dbReference>
<sequence>MTESSTLEDGAQYVTLGIDRDVFAVNVDKVREILDVRPVTRIPYAPSFMLGMIDVRGRSVPVIDLRTKLGLPAVEATEHTRIIVLDIETGERTLTMGILADRVFEVTSLDGKDIEAPPDVGIQWRSDYIQGIGRRADSFVIIFDLRNLFSSEEAALIIPASAPAPSHPEV</sequence>
<name>A0A2N3PQA7_9PROT</name>
<dbReference type="EMBL" id="PIUM01000030">
    <property type="protein sequence ID" value="PKU22577.1"/>
    <property type="molecule type" value="Genomic_DNA"/>
</dbReference>
<dbReference type="GO" id="GO:0007165">
    <property type="term" value="P:signal transduction"/>
    <property type="evidence" value="ECO:0007669"/>
    <property type="project" value="InterPro"/>
</dbReference>
<dbReference type="Gene3D" id="2.40.50.180">
    <property type="entry name" value="CheA-289, Domain 4"/>
    <property type="match status" value="1"/>
</dbReference>
<dbReference type="PROSITE" id="PS50851">
    <property type="entry name" value="CHEW"/>
    <property type="match status" value="1"/>
</dbReference>
<dbReference type="RefSeq" id="WP_101252648.1">
    <property type="nucleotide sequence ID" value="NZ_PIUM01000030.1"/>
</dbReference>
<dbReference type="OrthoDB" id="3291462at2"/>
<protein>
    <submittedName>
        <fullName evidence="2">Chemotaxis protein CheW</fullName>
    </submittedName>
</protein>
<dbReference type="CDD" id="cd00732">
    <property type="entry name" value="CheW"/>
    <property type="match status" value="1"/>
</dbReference>
<keyword evidence="3" id="KW-1185">Reference proteome</keyword>
<dbReference type="InterPro" id="IPR039315">
    <property type="entry name" value="CheW"/>
</dbReference>
<dbReference type="SUPFAM" id="SSF50341">
    <property type="entry name" value="CheW-like"/>
    <property type="match status" value="1"/>
</dbReference>
<dbReference type="PANTHER" id="PTHR22617:SF23">
    <property type="entry name" value="CHEMOTAXIS PROTEIN CHEW"/>
    <property type="match status" value="1"/>
</dbReference>
<dbReference type="Proteomes" id="UP000233293">
    <property type="component" value="Unassembled WGS sequence"/>
</dbReference>
<dbReference type="Pfam" id="PF01584">
    <property type="entry name" value="CheW"/>
    <property type="match status" value="1"/>
</dbReference>
<dbReference type="AlphaFoldDB" id="A0A2N3PQA7"/>
<feature type="domain" description="CheW-like" evidence="1">
    <location>
        <begin position="10"/>
        <end position="154"/>
    </location>
</feature>
<dbReference type="InterPro" id="IPR036061">
    <property type="entry name" value="CheW-like_dom_sf"/>
</dbReference>
<dbReference type="Gene3D" id="2.30.30.40">
    <property type="entry name" value="SH3 Domains"/>
    <property type="match status" value="1"/>
</dbReference>
<evidence type="ECO:0000259" key="1">
    <source>
        <dbReference type="PROSITE" id="PS50851"/>
    </source>
</evidence>
<gene>
    <name evidence="2" type="ORF">CWS72_21230</name>
</gene>
<dbReference type="SMART" id="SM00260">
    <property type="entry name" value="CheW"/>
    <property type="match status" value="1"/>
</dbReference>
<dbReference type="InterPro" id="IPR002545">
    <property type="entry name" value="CheW-lke_dom"/>
</dbReference>
<reference evidence="3" key="1">
    <citation type="submission" date="2017-12" db="EMBL/GenBank/DDBJ databases">
        <title>Draft genome sequence of Telmatospirillum siberiense 26-4b1T, an acidotolerant peatland alphaproteobacterium potentially involved in sulfur cycling.</title>
        <authorList>
            <person name="Hausmann B."/>
            <person name="Pjevac P."/>
            <person name="Schreck K."/>
            <person name="Herbold C.W."/>
            <person name="Daims H."/>
            <person name="Wagner M."/>
            <person name="Pester M."/>
            <person name="Loy A."/>
        </authorList>
    </citation>
    <scope>NUCLEOTIDE SEQUENCE [LARGE SCALE GENOMIC DNA]</scope>
    <source>
        <strain evidence="3">26-4b1</strain>
    </source>
</reference>
<organism evidence="2 3">
    <name type="scientific">Telmatospirillum siberiense</name>
    <dbReference type="NCBI Taxonomy" id="382514"/>
    <lineage>
        <taxon>Bacteria</taxon>
        <taxon>Pseudomonadati</taxon>
        <taxon>Pseudomonadota</taxon>
        <taxon>Alphaproteobacteria</taxon>
        <taxon>Rhodospirillales</taxon>
        <taxon>Rhodospirillaceae</taxon>
        <taxon>Telmatospirillum</taxon>
    </lineage>
</organism>
<accession>A0A2N3PQA7</accession>
<proteinExistence type="predicted"/>
<evidence type="ECO:0000313" key="3">
    <source>
        <dbReference type="Proteomes" id="UP000233293"/>
    </source>
</evidence>
<comment type="caution">
    <text evidence="2">The sequence shown here is derived from an EMBL/GenBank/DDBJ whole genome shotgun (WGS) entry which is preliminary data.</text>
</comment>
<evidence type="ECO:0000313" key="2">
    <source>
        <dbReference type="EMBL" id="PKU22577.1"/>
    </source>
</evidence>
<dbReference type="GO" id="GO:0006935">
    <property type="term" value="P:chemotaxis"/>
    <property type="evidence" value="ECO:0007669"/>
    <property type="project" value="InterPro"/>
</dbReference>